<gene>
    <name evidence="1" type="ORF">E6H03_04170</name>
</gene>
<feature type="non-terminal residue" evidence="1">
    <location>
        <position position="155"/>
    </location>
</feature>
<proteinExistence type="predicted"/>
<protein>
    <submittedName>
        <fullName evidence="1">Nucleotidyl transferase AbiEii/AbiGii toxin family protein</fullName>
    </submittedName>
</protein>
<reference evidence="1 2" key="1">
    <citation type="journal article" date="2019" name="Nat. Microbiol.">
        <title>Mediterranean grassland soil C-N compound turnover is dependent on rainfall and depth, and is mediated by genomically divergent microorganisms.</title>
        <authorList>
            <person name="Diamond S."/>
            <person name="Andeer P.F."/>
            <person name="Li Z."/>
            <person name="Crits-Christoph A."/>
            <person name="Burstein D."/>
            <person name="Anantharaman K."/>
            <person name="Lane K.R."/>
            <person name="Thomas B.C."/>
            <person name="Pan C."/>
            <person name="Northen T.R."/>
            <person name="Banfield J.F."/>
        </authorList>
    </citation>
    <scope>NUCLEOTIDE SEQUENCE [LARGE SCALE GENOMIC DNA]</scope>
    <source>
        <strain evidence="1">NP_6</strain>
    </source>
</reference>
<dbReference type="Pfam" id="PF08843">
    <property type="entry name" value="AbiEii"/>
    <property type="match status" value="1"/>
</dbReference>
<dbReference type="GO" id="GO:0016740">
    <property type="term" value="F:transferase activity"/>
    <property type="evidence" value="ECO:0007669"/>
    <property type="project" value="UniProtKB-KW"/>
</dbReference>
<dbReference type="AlphaFoldDB" id="A0A537JI09"/>
<dbReference type="Proteomes" id="UP000318093">
    <property type="component" value="Unassembled WGS sequence"/>
</dbReference>
<accession>A0A537JI09</accession>
<dbReference type="InterPro" id="IPR014942">
    <property type="entry name" value="AbiEii"/>
</dbReference>
<dbReference type="EMBL" id="VBAN01000122">
    <property type="protein sequence ID" value="TMI83187.1"/>
    <property type="molecule type" value="Genomic_DNA"/>
</dbReference>
<evidence type="ECO:0000313" key="1">
    <source>
        <dbReference type="EMBL" id="TMI83187.1"/>
    </source>
</evidence>
<name>A0A537JI09_9BACT</name>
<comment type="caution">
    <text evidence="1">The sequence shown here is derived from an EMBL/GenBank/DDBJ whole genome shotgun (WGS) entry which is preliminary data.</text>
</comment>
<keyword evidence="1" id="KW-0808">Transferase</keyword>
<sequence length="155" mass="17106">MTPKANLGASVRARLLNKAKAEKIEFQLLLTRFALERLLYRLSISPHRERFLLKGALLFDLWFDEPHRPTRDADFLGVGPADLPTLAATFREICATDVDDGIAFDPTSVKAQEIRKDANYAGIRITLLGLLDGARCPVRADIGFGDAVTPAAEEI</sequence>
<organism evidence="1 2">
    <name type="scientific">Candidatus Segetimicrobium genomatis</name>
    <dbReference type="NCBI Taxonomy" id="2569760"/>
    <lineage>
        <taxon>Bacteria</taxon>
        <taxon>Bacillati</taxon>
        <taxon>Candidatus Sysuimicrobiota</taxon>
        <taxon>Candidatus Sysuimicrobiia</taxon>
        <taxon>Candidatus Sysuimicrobiales</taxon>
        <taxon>Candidatus Segetimicrobiaceae</taxon>
        <taxon>Candidatus Segetimicrobium</taxon>
    </lineage>
</organism>
<evidence type="ECO:0000313" key="2">
    <source>
        <dbReference type="Proteomes" id="UP000318093"/>
    </source>
</evidence>